<evidence type="ECO:0000313" key="2">
    <source>
        <dbReference type="EMBL" id="MDM7859596.1"/>
    </source>
</evidence>
<protein>
    <submittedName>
        <fullName evidence="2">DUF3718 domain-containing protein</fullName>
    </submittedName>
</protein>
<feature type="chain" id="PRO_5046627214" evidence="1">
    <location>
        <begin position="26"/>
        <end position="113"/>
    </location>
</feature>
<dbReference type="RefSeq" id="WP_289363660.1">
    <property type="nucleotide sequence ID" value="NZ_JAUCBP010000002.1"/>
</dbReference>
<name>A0ABT7STU4_9ALTE</name>
<dbReference type="EMBL" id="JAUCBP010000002">
    <property type="protein sequence ID" value="MDM7859596.1"/>
    <property type="molecule type" value="Genomic_DNA"/>
</dbReference>
<proteinExistence type="predicted"/>
<comment type="caution">
    <text evidence="2">The sequence shown here is derived from an EMBL/GenBank/DDBJ whole genome shotgun (WGS) entry which is preliminary data.</text>
</comment>
<dbReference type="Proteomes" id="UP001234343">
    <property type="component" value="Unassembled WGS sequence"/>
</dbReference>
<gene>
    <name evidence="2" type="ORF">QTP81_03115</name>
</gene>
<reference evidence="2 3" key="1">
    <citation type="submission" date="2023-06" db="EMBL/GenBank/DDBJ databases">
        <title>Alteromonas sp. ASW11-36 isolated from intertidal sand.</title>
        <authorList>
            <person name="Li Y."/>
        </authorList>
    </citation>
    <scope>NUCLEOTIDE SEQUENCE [LARGE SCALE GENOMIC DNA]</scope>
    <source>
        <strain evidence="2 3">ASW11-36</strain>
    </source>
</reference>
<evidence type="ECO:0000256" key="1">
    <source>
        <dbReference type="SAM" id="SignalP"/>
    </source>
</evidence>
<accession>A0ABT7STU4</accession>
<organism evidence="2 3">
    <name type="scientific">Alteromonas arenosi</name>
    <dbReference type="NCBI Taxonomy" id="3055817"/>
    <lineage>
        <taxon>Bacteria</taxon>
        <taxon>Pseudomonadati</taxon>
        <taxon>Pseudomonadota</taxon>
        <taxon>Gammaproteobacteria</taxon>
        <taxon>Alteromonadales</taxon>
        <taxon>Alteromonadaceae</taxon>
        <taxon>Alteromonas/Salinimonas group</taxon>
        <taxon>Alteromonas</taxon>
    </lineage>
</organism>
<sequence length="113" mass="12028">MKTLTTIAKVAALSVGLGVTGLAQAELETAQLENVKFTGDVRYAGYCKAILENNVSAIRQFANRSVGEVAGSRRGVIRLVSSENGVTCNGKNLVEFSLEKNATDVHAFLVAQR</sequence>
<keyword evidence="1" id="KW-0732">Signal</keyword>
<keyword evidence="3" id="KW-1185">Reference proteome</keyword>
<feature type="signal peptide" evidence="1">
    <location>
        <begin position="1"/>
        <end position="25"/>
    </location>
</feature>
<evidence type="ECO:0000313" key="3">
    <source>
        <dbReference type="Proteomes" id="UP001234343"/>
    </source>
</evidence>